<feature type="region of interest" description="Disordered" evidence="1">
    <location>
        <begin position="34"/>
        <end position="58"/>
    </location>
</feature>
<name>A0A655JJ49_MYCTX</name>
<evidence type="ECO:0000256" key="1">
    <source>
        <dbReference type="SAM" id="MobiDB-lite"/>
    </source>
</evidence>
<protein>
    <submittedName>
        <fullName evidence="4">Uncharacterized protein</fullName>
    </submittedName>
</protein>
<dbReference type="EMBL" id="CNGE01000203">
    <property type="protein sequence ID" value="CKS18590.1"/>
    <property type="molecule type" value="Genomic_DNA"/>
</dbReference>
<dbReference type="Proteomes" id="UP000048600">
    <property type="component" value="Unassembled WGS sequence"/>
</dbReference>
<evidence type="ECO:0000313" key="5">
    <source>
        <dbReference type="Proteomes" id="UP000048600"/>
    </source>
</evidence>
<evidence type="ECO:0000313" key="7">
    <source>
        <dbReference type="Proteomes" id="UP000049023"/>
    </source>
</evidence>
<accession>A0A655JJ49</accession>
<evidence type="ECO:0000313" key="6">
    <source>
        <dbReference type="Proteomes" id="UP000048948"/>
    </source>
</evidence>
<evidence type="ECO:0000313" key="4">
    <source>
        <dbReference type="EMBL" id="COX00606.1"/>
    </source>
</evidence>
<proteinExistence type="predicted"/>
<gene>
    <name evidence="4" type="ORF">ERS007741_03613</name>
    <name evidence="3" type="ORF">ERS027646_01414</name>
    <name evidence="2" type="ORF">ERS027661_00482</name>
</gene>
<evidence type="ECO:0000313" key="2">
    <source>
        <dbReference type="EMBL" id="CKR03414.1"/>
    </source>
</evidence>
<evidence type="ECO:0000313" key="3">
    <source>
        <dbReference type="EMBL" id="CKS18590.1"/>
    </source>
</evidence>
<reference evidence="5 6" key="1">
    <citation type="submission" date="2015-03" db="EMBL/GenBank/DDBJ databases">
        <authorList>
            <consortium name="Pathogen Informatics"/>
        </authorList>
    </citation>
    <scope>NUCLEOTIDE SEQUENCE [LARGE SCALE GENOMIC DNA]</scope>
    <source>
        <strain evidence="3 6">Bir 172</strain>
        <strain evidence="2 7">Bir 187</strain>
        <strain evidence="4 5">P00601463</strain>
    </source>
</reference>
<organism evidence="4 5">
    <name type="scientific">Mycobacterium tuberculosis</name>
    <dbReference type="NCBI Taxonomy" id="1773"/>
    <lineage>
        <taxon>Bacteria</taxon>
        <taxon>Bacillati</taxon>
        <taxon>Actinomycetota</taxon>
        <taxon>Actinomycetes</taxon>
        <taxon>Mycobacteriales</taxon>
        <taxon>Mycobacteriaceae</taxon>
        <taxon>Mycobacterium</taxon>
        <taxon>Mycobacterium tuberculosis complex</taxon>
    </lineage>
</organism>
<sequence>MKQLPRSYMSIVGDSFSVPTTSIVAAPPPRIMSAAAPSAYPNPAHPAERSNPSMPLAPSDAATIGAAGGVCRKWVLVVTITPSMSAADRPAFDSARRQASVAMEAADSSSAANRRVLMPVRV</sequence>
<dbReference type="EMBL" id="CNFU01000057">
    <property type="protein sequence ID" value="CKR03414.1"/>
    <property type="molecule type" value="Genomic_DNA"/>
</dbReference>
<dbReference type="AlphaFoldDB" id="A0A655JJ49"/>
<dbReference type="Proteomes" id="UP000048948">
    <property type="component" value="Unassembled WGS sequence"/>
</dbReference>
<dbReference type="Proteomes" id="UP000049023">
    <property type="component" value="Unassembled WGS sequence"/>
</dbReference>
<dbReference type="EMBL" id="CHKL01000571">
    <property type="protein sequence ID" value="COX00606.1"/>
    <property type="molecule type" value="Genomic_DNA"/>
</dbReference>